<organism evidence="2 3">
    <name type="scientific">Spirulina subsalsa FACHB-351</name>
    <dbReference type="NCBI Taxonomy" id="234711"/>
    <lineage>
        <taxon>Bacteria</taxon>
        <taxon>Bacillati</taxon>
        <taxon>Cyanobacteriota</taxon>
        <taxon>Cyanophyceae</taxon>
        <taxon>Spirulinales</taxon>
        <taxon>Spirulinaceae</taxon>
        <taxon>Spirulina</taxon>
    </lineage>
</organism>
<evidence type="ECO:0000313" key="2">
    <source>
        <dbReference type="EMBL" id="MCW6036547.1"/>
    </source>
</evidence>
<dbReference type="Proteomes" id="UP001526426">
    <property type="component" value="Unassembled WGS sequence"/>
</dbReference>
<dbReference type="InterPro" id="IPR050500">
    <property type="entry name" value="Phos_Acetyltrans/Butyryltrans"/>
</dbReference>
<dbReference type="SUPFAM" id="SSF75138">
    <property type="entry name" value="HprK N-terminal domain-like"/>
    <property type="match status" value="1"/>
</dbReference>
<name>A0ABT3L4X1_9CYAN</name>
<dbReference type="EMBL" id="JAIHOM010000039">
    <property type="protein sequence ID" value="MCW6036547.1"/>
    <property type="molecule type" value="Genomic_DNA"/>
</dbReference>
<dbReference type="Gene3D" id="3.40.50.300">
    <property type="entry name" value="P-loop containing nucleotide triphosphate hydrolases"/>
    <property type="match status" value="1"/>
</dbReference>
<dbReference type="Pfam" id="PF07085">
    <property type="entry name" value="DRTGG"/>
    <property type="match status" value="1"/>
</dbReference>
<accession>A0ABT3L4X1</accession>
<dbReference type="PANTHER" id="PTHR43356">
    <property type="entry name" value="PHOSPHATE ACETYLTRANSFERASE"/>
    <property type="match status" value="1"/>
</dbReference>
<feature type="domain" description="DRTGG" evidence="1">
    <location>
        <begin position="208"/>
        <end position="313"/>
    </location>
</feature>
<protein>
    <submittedName>
        <fullName evidence="2">Phosphotransacetylase family protein</fullName>
    </submittedName>
</protein>
<evidence type="ECO:0000259" key="1">
    <source>
        <dbReference type="Pfam" id="PF07085"/>
    </source>
</evidence>
<dbReference type="CDD" id="cd03109">
    <property type="entry name" value="DTBS"/>
    <property type="match status" value="1"/>
</dbReference>
<evidence type="ECO:0000313" key="3">
    <source>
        <dbReference type="Proteomes" id="UP001526426"/>
    </source>
</evidence>
<dbReference type="InterPro" id="IPR028979">
    <property type="entry name" value="Ser_kin/Pase_Hpr-like_N_sf"/>
</dbReference>
<dbReference type="InterPro" id="IPR027417">
    <property type="entry name" value="P-loop_NTPase"/>
</dbReference>
<proteinExistence type="predicted"/>
<sequence>MVGSTEPFSGKSATILGLAHQLRAQGVSIGYGKPLSHGGEDRNEAGEDADVKFIRQVLGLTEQQTQVPLLFLDEPTVEKGLHHEPGSYYVEQLQQSLAQVEGDLVLLEGLGTLSEGRLFNLSLKEIAAHSQAMVMIVARYHSLLLVDQLLDAQDQLGDRLFGVLINDIGPQDQETVRQHLQPFLESRGIPVLGMMPRSSLLRSVSVRELTKQLGAKVLCRPDRLDLMVEHLTIGAMNVNSALEYFRKGENMAVVTGGDRSELQMAALETSTNCLILTGHTPPPDFIINRAEDLEIPILSVDLDTLTTVEIVDRTFGQVRLQESIKVHCIRELMAEYFDIQRLMQMLEQS</sequence>
<comment type="caution">
    <text evidence="2">The sequence shown here is derived from an EMBL/GenBank/DDBJ whole genome shotgun (WGS) entry which is preliminary data.</text>
</comment>
<reference evidence="2 3" key="1">
    <citation type="submission" date="2021-08" db="EMBL/GenBank/DDBJ databases">
        <title>Draft genome sequence of Spirulina subsalsa with high tolerance to salinity and hype-accumulation of phycocyanin.</title>
        <authorList>
            <person name="Pei H."/>
            <person name="Jiang L."/>
        </authorList>
    </citation>
    <scope>NUCLEOTIDE SEQUENCE [LARGE SCALE GENOMIC DNA]</scope>
    <source>
        <strain evidence="2 3">FACHB-351</strain>
    </source>
</reference>
<dbReference type="InterPro" id="IPR010766">
    <property type="entry name" value="DRTGG"/>
</dbReference>
<dbReference type="Pfam" id="PF13500">
    <property type="entry name" value="AAA_26"/>
    <property type="match status" value="1"/>
</dbReference>
<gene>
    <name evidence="2" type="ORF">K4A83_09770</name>
</gene>
<dbReference type="PANTHER" id="PTHR43356:SF2">
    <property type="entry name" value="PHOSPHATE ACETYLTRANSFERASE"/>
    <property type="match status" value="1"/>
</dbReference>
<dbReference type="Gene3D" id="3.40.1390.20">
    <property type="entry name" value="HprK N-terminal domain-like"/>
    <property type="match status" value="1"/>
</dbReference>
<keyword evidence="3" id="KW-1185">Reference proteome</keyword>
<dbReference type="SUPFAM" id="SSF52540">
    <property type="entry name" value="P-loop containing nucleoside triphosphate hydrolases"/>
    <property type="match status" value="1"/>
</dbReference>